<accession>A0A6M3JH70</accession>
<evidence type="ECO:0000313" key="1">
    <source>
        <dbReference type="EMBL" id="QJA69404.1"/>
    </source>
</evidence>
<dbReference type="EMBL" id="MT141703">
    <property type="protein sequence ID" value="QJA69404.1"/>
    <property type="molecule type" value="Genomic_DNA"/>
</dbReference>
<reference evidence="1" key="1">
    <citation type="submission" date="2020-03" db="EMBL/GenBank/DDBJ databases">
        <title>The deep terrestrial virosphere.</title>
        <authorList>
            <person name="Holmfeldt K."/>
            <person name="Nilsson E."/>
            <person name="Simone D."/>
            <person name="Lopez-Fernandez M."/>
            <person name="Wu X."/>
            <person name="de Brujin I."/>
            <person name="Lundin D."/>
            <person name="Andersson A."/>
            <person name="Bertilsson S."/>
            <person name="Dopson M."/>
        </authorList>
    </citation>
    <scope>NUCLEOTIDE SEQUENCE</scope>
    <source>
        <strain evidence="1">MM415A04623</strain>
    </source>
</reference>
<gene>
    <name evidence="1" type="ORF">MM415A04623_0002</name>
</gene>
<proteinExistence type="predicted"/>
<sequence>MQREISNELSITTFLHCRRCIEEKPENISSRDYAQFEVGYTKIGLQIWCKRHNINIIHIDFENLKHPANLSSKDDERVLH</sequence>
<protein>
    <submittedName>
        <fullName evidence="1">Uncharacterized protein</fullName>
    </submittedName>
</protein>
<name>A0A6M3JH70_9ZZZZ</name>
<dbReference type="AlphaFoldDB" id="A0A6M3JH70"/>
<organism evidence="1">
    <name type="scientific">viral metagenome</name>
    <dbReference type="NCBI Taxonomy" id="1070528"/>
    <lineage>
        <taxon>unclassified sequences</taxon>
        <taxon>metagenomes</taxon>
        <taxon>organismal metagenomes</taxon>
    </lineage>
</organism>